<proteinExistence type="predicted"/>
<keyword evidence="3" id="KW-0614">Plasmid</keyword>
<reference evidence="3" key="1">
    <citation type="submission" date="2010-01" db="EMBL/GenBank/DDBJ databases">
        <title>Complete sequence of plasmid3 of Zymomonas mobilis subsp. mobilis ZM4.</title>
        <authorList>
            <consortium name="US DOE Joint Genome Institute"/>
            <person name="Lucas S."/>
            <person name="Copeland A."/>
            <person name="Lapidus A."/>
            <person name="Glavina del Rio T."/>
            <person name="Tice H."/>
            <person name="Bruce D."/>
            <person name="Goodwin L."/>
            <person name="Pitluck S."/>
            <person name="Balakireva M."/>
            <person name="Brettin T."/>
            <person name="Detter J.C."/>
            <person name="Han C."/>
            <person name="Larimer F."/>
            <person name="Land M."/>
            <person name="Hauser L."/>
            <person name="Kyrpides N."/>
            <person name="Mikhailova N."/>
            <person name="Pappas K."/>
        </authorList>
    </citation>
    <scope>NUCLEOTIDE SEQUENCE [LARGE SCALE GENOMIC DNA]</scope>
    <source>
        <strain evidence="3">ZM4</strain>
        <plasmid evidence="3">pZZM403</plasmid>
    </source>
</reference>
<name>A0A806DAC5_ZYMMO</name>
<keyword evidence="1" id="KW-0862">Zinc</keyword>
<evidence type="ECO:0000256" key="1">
    <source>
        <dbReference type="PROSITE-ProRule" id="PRU00325"/>
    </source>
</evidence>
<dbReference type="AlphaFoldDB" id="A0A806DAC5"/>
<gene>
    <name evidence="3" type="ORF">ZZM4_0096</name>
</gene>
<evidence type="ECO:0000313" key="3">
    <source>
        <dbReference type="EMBL" id="ADC33869.1"/>
    </source>
</evidence>
<evidence type="ECO:0000259" key="2">
    <source>
        <dbReference type="PROSITE" id="PS50966"/>
    </source>
</evidence>
<protein>
    <submittedName>
        <fullName evidence="3">Zinc finger SWIM domain protein</fullName>
    </submittedName>
</protein>
<sequence>MTKLSFCCKSPVKDGHPYRIIFDTDTDDLSCSCQHFAKAKFCSHIDATLIAGERAMIEEEDRPIADEIITILQQKKKSIAVPDDWKASWRANLEWRGFFEDKRATWYRDGKKIPAVCFTGKDPKNPQKSRSSYLQEADAKGFHASKLFCKSLDIVVATSPLTNTNKVKSAAAWNIPVLSYDE</sequence>
<feature type="domain" description="SWIM-type" evidence="2">
    <location>
        <begin position="18"/>
        <end position="53"/>
    </location>
</feature>
<dbReference type="RefSeq" id="WP_012482062.1">
    <property type="nucleotide sequence ID" value="NC_013786.1"/>
</dbReference>
<dbReference type="EMBL" id="CP001883">
    <property type="protein sequence ID" value="ADC33869.1"/>
    <property type="molecule type" value="Genomic_DNA"/>
</dbReference>
<organism evidence="3">
    <name type="scientific">Zymomonas mobilis subsp. mobilis (strain ATCC 31821 / ZM4 / CP4)</name>
    <dbReference type="NCBI Taxonomy" id="264203"/>
    <lineage>
        <taxon>Bacteria</taxon>
        <taxon>Pseudomonadati</taxon>
        <taxon>Pseudomonadota</taxon>
        <taxon>Alphaproteobacteria</taxon>
        <taxon>Sphingomonadales</taxon>
        <taxon>Zymomonadaceae</taxon>
        <taxon>Zymomonas</taxon>
    </lineage>
</organism>
<dbReference type="InterPro" id="IPR007527">
    <property type="entry name" value="Znf_SWIM"/>
</dbReference>
<keyword evidence="1" id="KW-0479">Metal-binding</keyword>
<keyword evidence="1" id="KW-0863">Zinc-finger</keyword>
<dbReference type="GO" id="GO:0008270">
    <property type="term" value="F:zinc ion binding"/>
    <property type="evidence" value="ECO:0007669"/>
    <property type="project" value="UniProtKB-KW"/>
</dbReference>
<accession>A0A806DAC5</accession>
<geneLocation type="plasmid" evidence="3">
    <name>pZZM403</name>
</geneLocation>
<dbReference type="PROSITE" id="PS50966">
    <property type="entry name" value="ZF_SWIM"/>
    <property type="match status" value="1"/>
</dbReference>
<dbReference type="GeneID" id="79905399"/>